<evidence type="ECO:0000313" key="3">
    <source>
        <dbReference type="Proteomes" id="UP000186104"/>
    </source>
</evidence>
<organism evidence="2 3">
    <name type="scientific">Dietzia timorensis</name>
    <dbReference type="NCBI Taxonomy" id="499555"/>
    <lineage>
        <taxon>Bacteria</taxon>
        <taxon>Bacillati</taxon>
        <taxon>Actinomycetota</taxon>
        <taxon>Actinomycetes</taxon>
        <taxon>Mycobacteriales</taxon>
        <taxon>Dietziaceae</taxon>
        <taxon>Dietzia</taxon>
    </lineage>
</organism>
<gene>
    <name evidence="2" type="ORF">BJL86_1034</name>
</gene>
<sequence length="281" mass="29851">MLLWFSLHAPGSPPGHRAASALPMRRHAEAFSQANDPPRMTSDLQCTTCSDPIPRSPGTNIGRHNRENCSAGSGEHIGGLMPAHMAHAAPPAPPEGVGAVERAVPCEPEWEVDTGAKLFRVHREAARDGPSGATAETGTNAHPSDARPIKPSGSAEHASAPKTSPPISHVDAEQAARRVLVAVLEVIDGRRSPATLSPLLATAPLLQVTRLAKVRHRPANAAQVRTVHATVSRSQAHTQKAHTSWIEVCATYARGRRLFAVAAHMEARDGRVTCTALRMPI</sequence>
<dbReference type="STRING" id="499555.BJL86_1034"/>
<accession>A0A173LKJ9</accession>
<dbReference type="KEGG" id="dtm:BJL86_1034"/>
<dbReference type="Proteomes" id="UP000186104">
    <property type="component" value="Chromosome"/>
</dbReference>
<protein>
    <submittedName>
        <fullName evidence="2">Uncharacterized protein</fullName>
    </submittedName>
</protein>
<name>A0A173LKJ9_9ACTN</name>
<proteinExistence type="predicted"/>
<reference evidence="2 3" key="1">
    <citation type="submission" date="2016-06" db="EMBL/GenBank/DDBJ databases">
        <title>Complete genome sequence of a saline-alkali tolerant type strain Dietzia timorensis ID05-A0528T.</title>
        <authorList>
            <person name="Wu X."/>
        </authorList>
    </citation>
    <scope>NUCLEOTIDE SEQUENCE [LARGE SCALE GENOMIC DNA]</scope>
    <source>
        <strain evidence="2 3">ID05-A0528</strain>
    </source>
</reference>
<dbReference type="InterPro" id="IPR045596">
    <property type="entry name" value="DUF6459"/>
</dbReference>
<evidence type="ECO:0000313" key="2">
    <source>
        <dbReference type="EMBL" id="ANI91827.1"/>
    </source>
</evidence>
<dbReference type="AlphaFoldDB" id="A0A173LKJ9"/>
<evidence type="ECO:0000256" key="1">
    <source>
        <dbReference type="SAM" id="MobiDB-lite"/>
    </source>
</evidence>
<dbReference type="EMBL" id="CP015961">
    <property type="protein sequence ID" value="ANI91827.1"/>
    <property type="molecule type" value="Genomic_DNA"/>
</dbReference>
<feature type="region of interest" description="Disordered" evidence="1">
    <location>
        <begin position="125"/>
        <end position="169"/>
    </location>
</feature>
<dbReference type="Pfam" id="PF20060">
    <property type="entry name" value="DUF6459"/>
    <property type="match status" value="1"/>
</dbReference>
<keyword evidence="3" id="KW-1185">Reference proteome</keyword>